<keyword evidence="2" id="KW-1185">Reference proteome</keyword>
<evidence type="ECO:0000313" key="2">
    <source>
        <dbReference type="Proteomes" id="UP001152795"/>
    </source>
</evidence>
<reference evidence="1" key="1">
    <citation type="submission" date="2020-04" db="EMBL/GenBank/DDBJ databases">
        <authorList>
            <person name="Alioto T."/>
            <person name="Alioto T."/>
            <person name="Gomez Garrido J."/>
        </authorList>
    </citation>
    <scope>NUCLEOTIDE SEQUENCE</scope>
    <source>
        <strain evidence="1">A484AB</strain>
    </source>
</reference>
<name>A0A6S7KVB1_PARCT</name>
<gene>
    <name evidence="1" type="ORF">PACLA_8A019416</name>
</gene>
<proteinExistence type="predicted"/>
<dbReference type="AlphaFoldDB" id="A0A6S7KVB1"/>
<organism evidence="1 2">
    <name type="scientific">Paramuricea clavata</name>
    <name type="common">Red gorgonian</name>
    <name type="synonym">Violescent sea-whip</name>
    <dbReference type="NCBI Taxonomy" id="317549"/>
    <lineage>
        <taxon>Eukaryota</taxon>
        <taxon>Metazoa</taxon>
        <taxon>Cnidaria</taxon>
        <taxon>Anthozoa</taxon>
        <taxon>Octocorallia</taxon>
        <taxon>Malacalcyonacea</taxon>
        <taxon>Plexauridae</taxon>
        <taxon>Paramuricea</taxon>
    </lineage>
</organism>
<dbReference type="EMBL" id="CACRXK020012931">
    <property type="protein sequence ID" value="CAB4024269.1"/>
    <property type="molecule type" value="Genomic_DNA"/>
</dbReference>
<accession>A0A6S7KVB1</accession>
<evidence type="ECO:0000313" key="1">
    <source>
        <dbReference type="EMBL" id="CAB4024269.1"/>
    </source>
</evidence>
<dbReference type="Proteomes" id="UP001152795">
    <property type="component" value="Unassembled WGS sequence"/>
</dbReference>
<sequence>MGSRISCFERTWRHFSENMEDVSVAGKRSCVPEGNTPGKPPAKVRTRTESEASRKRCLFGKDNITSEKSKWTTSEDSAIVQYICLYWEDAHRNKWPTMKNPHFWDGCAQAVMNICKTTRTVGGACRSRVSKYLAKHHSTLTEAEDALRIDYVLETSNDTNFVDQISSTPKQFPQTNVEESLSPIFSCSPQKKASISNIGDLVKNLVFAFQNTMTKRLKMQLLRYLYKQIVIESGGTELATFVRPNFLDVSLDAMKTLQTEKKENLVYGLSICFKRKDNDESETRMPLQRMPFGLVDYNIKYFSSHSSQKLKMEDHYAKCLETMYAHFGHKWLCLFRGPYWQYEEKVNPESAYDLPLVNSMQVDSDLVPTSNNMEVVSVQSAGIQVSNSMDKSSHDNTHSSNSIIDDVLAELQINLEEFEFSSMDEESNNIVEEESMPSCDIEMSNSLPTEQCQQQVEVCVSPEAMEVHHKIQPQQSNRKPVNSCLYDTMKSKVNVASVGPRQIQKKILGSGFSRTVDVQMEALRQAAASNPNGRWWIKADACDVRQGLRESVLAQWAGDVGLGDGYVQELYQQYKADCSFVEKLTASNKLQFSLSELHQLNGLQLNGLFILWQS</sequence>
<protein>
    <submittedName>
        <fullName evidence="1">Uncharacterized protein</fullName>
    </submittedName>
</protein>
<comment type="caution">
    <text evidence="1">The sequence shown here is derived from an EMBL/GenBank/DDBJ whole genome shotgun (WGS) entry which is preliminary data.</text>
</comment>